<evidence type="ECO:0000256" key="1">
    <source>
        <dbReference type="ARBA" id="ARBA00004834"/>
    </source>
</evidence>
<feature type="chain" id="PRO_5020891611" evidence="9">
    <location>
        <begin position="26"/>
        <end position="328"/>
    </location>
</feature>
<evidence type="ECO:0000256" key="6">
    <source>
        <dbReference type="PIRSR" id="PIRSR026534-1"/>
    </source>
</evidence>
<protein>
    <submittedName>
        <fullName evidence="10">Arabinan endo-1,5-alpha-L-arabinosidase</fullName>
    </submittedName>
</protein>
<evidence type="ECO:0000256" key="7">
    <source>
        <dbReference type="PIRSR" id="PIRSR026534-2"/>
    </source>
</evidence>
<dbReference type="UniPathway" id="UPA00667"/>
<feature type="active site" description="Proton donor" evidence="6">
    <location>
        <position position="219"/>
    </location>
</feature>
<proteinExistence type="inferred from homology"/>
<dbReference type="Proteomes" id="UP000295151">
    <property type="component" value="Unassembled WGS sequence"/>
</dbReference>
<feature type="active site" description="Proton acceptor" evidence="6">
    <location>
        <position position="40"/>
    </location>
</feature>
<dbReference type="GO" id="GO:0031222">
    <property type="term" value="P:arabinan catabolic process"/>
    <property type="evidence" value="ECO:0007669"/>
    <property type="project" value="UniProtKB-UniPathway"/>
</dbReference>
<evidence type="ECO:0000256" key="8">
    <source>
        <dbReference type="PIRSR" id="PIRSR606710-2"/>
    </source>
</evidence>
<evidence type="ECO:0000256" key="5">
    <source>
        <dbReference type="PIRNR" id="PIRNR026534"/>
    </source>
</evidence>
<dbReference type="PANTHER" id="PTHR43301">
    <property type="entry name" value="ARABINAN ENDO-1,5-ALPHA-L-ARABINOSIDASE"/>
    <property type="match status" value="1"/>
</dbReference>
<reference evidence="10 11" key="1">
    <citation type="submission" date="2019-03" db="EMBL/GenBank/DDBJ databases">
        <title>Genomic Encyclopedia of Type Strains, Phase III (KMG-III): the genomes of soil and plant-associated and newly described type strains.</title>
        <authorList>
            <person name="Whitman W."/>
        </authorList>
    </citation>
    <scope>NUCLEOTIDE SEQUENCE [LARGE SCALE GENOMIC DNA]</scope>
    <source>
        <strain evidence="10 11">VKM Ac-2575</strain>
    </source>
</reference>
<comment type="pathway">
    <text evidence="1 5">Glycan metabolism; L-arabinan degradation.</text>
</comment>
<comment type="caution">
    <text evidence="10">The sequence shown here is derived from an EMBL/GenBank/DDBJ whole genome shotgun (WGS) entry which is preliminary data.</text>
</comment>
<dbReference type="InterPro" id="IPR023296">
    <property type="entry name" value="Glyco_hydro_beta-prop_sf"/>
</dbReference>
<evidence type="ECO:0000313" key="10">
    <source>
        <dbReference type="EMBL" id="TDU87963.1"/>
    </source>
</evidence>
<dbReference type="SUPFAM" id="SSF75005">
    <property type="entry name" value="Arabinanase/levansucrase/invertase"/>
    <property type="match status" value="1"/>
</dbReference>
<dbReference type="AlphaFoldDB" id="A0A4V3FJX1"/>
<keyword evidence="9" id="KW-0732">Signal</keyword>
<comment type="similarity">
    <text evidence="2 5">Belongs to the glycosyl hydrolase 43 family.</text>
</comment>
<evidence type="ECO:0000256" key="2">
    <source>
        <dbReference type="ARBA" id="ARBA00009865"/>
    </source>
</evidence>
<dbReference type="OrthoDB" id="9801455at2"/>
<dbReference type="CDD" id="cd08998">
    <property type="entry name" value="GH43_Arb43a-like"/>
    <property type="match status" value="1"/>
</dbReference>
<dbReference type="InterPro" id="IPR050727">
    <property type="entry name" value="GH43_arabinanases"/>
</dbReference>
<sequence length="328" mass="35370">MRRIQALLGCLFLLAVLTAAPSATAGPGGGELTGDLTAHDPALIRDGGQWYVFSTGDERIAGGTIQLRKSGDGRRWSFAGTVFERIPSWLSSEVPGVSNLWAPEVVKHGNTFYLYYAASTFGSNRSVIALATNTTLDPGNPAYRWVDRGLVQRSTTTDDYNAIDPGVVTDGQGTPWLAFGSFWSGIRMIRLQWPSGLAAPNQATPLRLADRRVPPNAIEAPYIVSRGGWYYLFVSFDFCCRGTESTYKIAVGRSRSVTGPYSDQAGKPMLEGGGTVILSSAGRKIGPGGQSVSGDWLAHHYYDADANGAVRLDIRQLSWGSNGWPSIR</sequence>
<feature type="binding site" evidence="7">
    <location>
        <position position="122"/>
    </location>
    <ligand>
        <name>substrate</name>
    </ligand>
</feature>
<evidence type="ECO:0000256" key="4">
    <source>
        <dbReference type="ARBA" id="ARBA00023295"/>
    </source>
</evidence>
<dbReference type="RefSeq" id="WP_133977662.1">
    <property type="nucleotide sequence ID" value="NZ_SOCE01000001.1"/>
</dbReference>
<evidence type="ECO:0000256" key="3">
    <source>
        <dbReference type="ARBA" id="ARBA00022801"/>
    </source>
</evidence>
<keyword evidence="4 5" id="KW-0326">Glycosidase</keyword>
<dbReference type="PANTHER" id="PTHR43301:SF3">
    <property type="entry name" value="ARABINAN ENDO-1,5-ALPHA-L-ARABINOSIDASE A-RELATED"/>
    <property type="match status" value="1"/>
</dbReference>
<dbReference type="InterPro" id="IPR006710">
    <property type="entry name" value="Glyco_hydro_43"/>
</dbReference>
<feature type="binding site" evidence="7">
    <location>
        <begin position="161"/>
        <end position="164"/>
    </location>
    <ligand>
        <name>substrate</name>
    </ligand>
</feature>
<dbReference type="PIRSF" id="PIRSF026534">
    <property type="entry name" value="Endo_alpha-L-arabinosidase"/>
    <property type="match status" value="1"/>
</dbReference>
<name>A0A4V3FJX1_9ACTN</name>
<feature type="binding site" evidence="7">
    <location>
        <begin position="181"/>
        <end position="183"/>
    </location>
    <ligand>
        <name>substrate</name>
    </ligand>
</feature>
<keyword evidence="11" id="KW-1185">Reference proteome</keyword>
<accession>A0A4V3FJX1</accession>
<evidence type="ECO:0000313" key="11">
    <source>
        <dbReference type="Proteomes" id="UP000295151"/>
    </source>
</evidence>
<evidence type="ECO:0000256" key="9">
    <source>
        <dbReference type="SAM" id="SignalP"/>
    </source>
</evidence>
<dbReference type="Pfam" id="PF04616">
    <property type="entry name" value="Glyco_hydro_43"/>
    <property type="match status" value="1"/>
</dbReference>
<feature type="binding site" evidence="7">
    <location>
        <position position="40"/>
    </location>
    <ligand>
        <name>substrate</name>
    </ligand>
</feature>
<gene>
    <name evidence="10" type="ORF">EV138_1501</name>
</gene>
<feature type="site" description="Important for catalytic activity, responsible for pKa modulation of the active site Glu and correct orientation of both the proton donor and substrate" evidence="8">
    <location>
        <position position="164"/>
    </location>
</feature>
<keyword evidence="3 5" id="KW-0378">Hydrolase</keyword>
<organism evidence="10 11">
    <name type="scientific">Kribbella voronezhensis</name>
    <dbReference type="NCBI Taxonomy" id="2512212"/>
    <lineage>
        <taxon>Bacteria</taxon>
        <taxon>Bacillati</taxon>
        <taxon>Actinomycetota</taxon>
        <taxon>Actinomycetes</taxon>
        <taxon>Propionibacteriales</taxon>
        <taxon>Kribbellaceae</taxon>
        <taxon>Kribbella</taxon>
    </lineage>
</organism>
<dbReference type="InterPro" id="IPR016840">
    <property type="entry name" value="Glyco_hydro_43_endo_a_Ara-ase"/>
</dbReference>
<dbReference type="GO" id="GO:0046558">
    <property type="term" value="F:arabinan endo-1,5-alpha-L-arabinosidase activity"/>
    <property type="evidence" value="ECO:0007669"/>
    <property type="project" value="InterPro"/>
</dbReference>
<dbReference type="EMBL" id="SOCE01000001">
    <property type="protein sequence ID" value="TDU87963.1"/>
    <property type="molecule type" value="Genomic_DNA"/>
</dbReference>
<feature type="signal peptide" evidence="9">
    <location>
        <begin position="1"/>
        <end position="25"/>
    </location>
</feature>
<dbReference type="Gene3D" id="2.115.10.20">
    <property type="entry name" value="Glycosyl hydrolase domain, family 43"/>
    <property type="match status" value="1"/>
</dbReference>